<organism evidence="6 7">
    <name type="scientific">Rhizophagus irregularis</name>
    <dbReference type="NCBI Taxonomy" id="588596"/>
    <lineage>
        <taxon>Eukaryota</taxon>
        <taxon>Fungi</taxon>
        <taxon>Fungi incertae sedis</taxon>
        <taxon>Mucoromycota</taxon>
        <taxon>Glomeromycotina</taxon>
        <taxon>Glomeromycetes</taxon>
        <taxon>Glomerales</taxon>
        <taxon>Glomeraceae</taxon>
        <taxon>Rhizophagus</taxon>
    </lineage>
</organism>
<reference evidence="6" key="1">
    <citation type="submission" date="2020-05" db="EMBL/GenBank/DDBJ databases">
        <authorList>
            <person name="Rincon C."/>
            <person name="Sanders R I."/>
            <person name="Robbins C."/>
            <person name="Chaturvedi A."/>
        </authorList>
    </citation>
    <scope>NUCLEOTIDE SEQUENCE</scope>
    <source>
        <strain evidence="6">CHB12</strain>
    </source>
</reference>
<evidence type="ECO:0000259" key="3">
    <source>
        <dbReference type="Pfam" id="PF00394"/>
    </source>
</evidence>
<feature type="domain" description="Plastocyanin-like" evidence="5">
    <location>
        <begin position="48"/>
        <end position="162"/>
    </location>
</feature>
<comment type="caution">
    <text evidence="6">The sequence shown here is derived from an EMBL/GenBank/DDBJ whole genome shotgun (WGS) entry which is preliminary data.</text>
</comment>
<name>A0A916E0S6_9GLOM</name>
<dbReference type="EMBL" id="CAGKOT010000003">
    <property type="protein sequence ID" value="CAB5322037.1"/>
    <property type="molecule type" value="Genomic_DNA"/>
</dbReference>
<dbReference type="InterPro" id="IPR001117">
    <property type="entry name" value="Cu-oxidase_2nd"/>
</dbReference>
<evidence type="ECO:0000313" key="6">
    <source>
        <dbReference type="EMBL" id="CAB5322037.1"/>
    </source>
</evidence>
<dbReference type="CDD" id="cd13857">
    <property type="entry name" value="CuRO_1_Diphenol_Ox"/>
    <property type="match status" value="1"/>
</dbReference>
<evidence type="ECO:0000256" key="1">
    <source>
        <dbReference type="ARBA" id="ARBA00010609"/>
    </source>
</evidence>
<dbReference type="AlphaFoldDB" id="A0A916E0S6"/>
<dbReference type="Pfam" id="PF00394">
    <property type="entry name" value="Cu-oxidase"/>
    <property type="match status" value="1"/>
</dbReference>
<feature type="domain" description="Plastocyanin-like" evidence="4">
    <location>
        <begin position="423"/>
        <end position="522"/>
    </location>
</feature>
<dbReference type="Pfam" id="PF07731">
    <property type="entry name" value="Cu-oxidase_2"/>
    <property type="match status" value="1"/>
</dbReference>
<feature type="domain" description="Plastocyanin-like" evidence="3">
    <location>
        <begin position="171"/>
        <end position="342"/>
    </location>
</feature>
<evidence type="ECO:0000256" key="2">
    <source>
        <dbReference type="ARBA" id="ARBA00023008"/>
    </source>
</evidence>
<keyword evidence="2" id="KW-0186">Copper</keyword>
<evidence type="ECO:0000313" key="7">
    <source>
        <dbReference type="Proteomes" id="UP000684084"/>
    </source>
</evidence>
<dbReference type="OrthoDB" id="2121828at2759"/>
<dbReference type="GO" id="GO:0016491">
    <property type="term" value="F:oxidoreductase activity"/>
    <property type="evidence" value="ECO:0007669"/>
    <property type="project" value="InterPro"/>
</dbReference>
<accession>A0A916E0S6</accession>
<dbReference type="VEuPathDB" id="FungiDB:RhiirFUN_005677"/>
<evidence type="ECO:0000259" key="4">
    <source>
        <dbReference type="Pfam" id="PF07731"/>
    </source>
</evidence>
<comment type="similarity">
    <text evidence="1">Belongs to the multicopper oxidase family.</text>
</comment>
<evidence type="ECO:0000259" key="5">
    <source>
        <dbReference type="Pfam" id="PF07732"/>
    </source>
</evidence>
<evidence type="ECO:0008006" key="8">
    <source>
        <dbReference type="Google" id="ProtNLM"/>
    </source>
</evidence>
<sequence length="546" mass="61930">MQYNRTINDVSPFSLAFYAVLSKPILNQELIKSRNYEPKKNIFDITLKRVTLAPDGFTRSLATINGQYPGPTIEVKKGDRIVINVRNELGEPTSIHSHGMFQRGTPWFDGVAGQSQCLIPDNYAFTYDFTVPDQAGTYWYHSHAMTQYVDGVVGALIIHDPDDPYLNEYDEEIIVMLTDYHHTESEILLKKFLTPSSGGDETHGVNLNSCLVPDNGLINGKNNFDCSKAPHGSKCVDNSGLAKFEFVSNKRYRLRIINTSAFSAFFFSIDKHEMEVIEVEGSYTKRNKIHRLPINVAQRYSVIVTANQPVDNYIMRSEFQKTCMPDDAKKLSIVKAIVHYDGAPEDSAPKDVPWKDFLEECIDLKHETLQPLCEENLPKATKKMELTITFHNDSSGVVRAFLNESSYEPDIKFPTLSRIFAGKANNFPRDRNAYIFDTPGEVVDITFINTDEGDHPFHMHGHQFWVLGFGNGTHVDKKSLNTVNPIKRDTSTIPASGWTVLRFVPDNPGWHLQSGLLMQLIEFPEKIKKMDPPQEWVDLCNLNNIN</sequence>
<dbReference type="InterPro" id="IPR011707">
    <property type="entry name" value="Cu-oxidase-like_N"/>
</dbReference>
<dbReference type="InterPro" id="IPR011706">
    <property type="entry name" value="Cu-oxidase_C"/>
</dbReference>
<dbReference type="PANTHER" id="PTHR11709">
    <property type="entry name" value="MULTI-COPPER OXIDASE"/>
    <property type="match status" value="1"/>
</dbReference>
<gene>
    <name evidence="6" type="ORF">CHRIB12_LOCUS2280</name>
</gene>
<dbReference type="GO" id="GO:0005507">
    <property type="term" value="F:copper ion binding"/>
    <property type="evidence" value="ECO:0007669"/>
    <property type="project" value="InterPro"/>
</dbReference>
<dbReference type="PANTHER" id="PTHR11709:SF511">
    <property type="entry name" value="LACCASE"/>
    <property type="match status" value="1"/>
</dbReference>
<proteinExistence type="inferred from homology"/>
<protein>
    <recommendedName>
        <fullName evidence="8">Multicopper oxidase</fullName>
    </recommendedName>
</protein>
<dbReference type="Pfam" id="PF07732">
    <property type="entry name" value="Cu-oxidase_3"/>
    <property type="match status" value="1"/>
</dbReference>
<dbReference type="InterPro" id="IPR045087">
    <property type="entry name" value="Cu-oxidase_fam"/>
</dbReference>
<dbReference type="Proteomes" id="UP000684084">
    <property type="component" value="Unassembled WGS sequence"/>
</dbReference>
<dbReference type="FunFam" id="2.60.40.420:FF:000045">
    <property type="entry name" value="Laccase 2"/>
    <property type="match status" value="1"/>
</dbReference>